<comment type="caution">
    <text evidence="10">The sequence shown here is derived from an EMBL/GenBank/DDBJ whole genome shotgun (WGS) entry which is preliminary data.</text>
</comment>
<dbReference type="Proteomes" id="UP000559256">
    <property type="component" value="Unassembled WGS sequence"/>
</dbReference>
<comment type="similarity">
    <text evidence="3">Belongs to the wax synthase family.</text>
</comment>
<accession>A0A8H5LR86</accession>
<feature type="domain" description="Wax synthase" evidence="9">
    <location>
        <begin position="162"/>
        <end position="242"/>
    </location>
</feature>
<evidence type="ECO:0000256" key="6">
    <source>
        <dbReference type="ARBA" id="ARBA00022989"/>
    </source>
</evidence>
<evidence type="ECO:0000256" key="4">
    <source>
        <dbReference type="ARBA" id="ARBA00022679"/>
    </source>
</evidence>
<organism evidence="10 11">
    <name type="scientific">Tetrapyrgos nigripes</name>
    <dbReference type="NCBI Taxonomy" id="182062"/>
    <lineage>
        <taxon>Eukaryota</taxon>
        <taxon>Fungi</taxon>
        <taxon>Dikarya</taxon>
        <taxon>Basidiomycota</taxon>
        <taxon>Agaricomycotina</taxon>
        <taxon>Agaricomycetes</taxon>
        <taxon>Agaricomycetidae</taxon>
        <taxon>Agaricales</taxon>
        <taxon>Marasmiineae</taxon>
        <taxon>Marasmiaceae</taxon>
        <taxon>Tetrapyrgos</taxon>
    </lineage>
</organism>
<feature type="transmembrane region" description="Helical" evidence="8">
    <location>
        <begin position="199"/>
        <end position="223"/>
    </location>
</feature>
<evidence type="ECO:0000256" key="2">
    <source>
        <dbReference type="ARBA" id="ARBA00005179"/>
    </source>
</evidence>
<keyword evidence="11" id="KW-1185">Reference proteome</keyword>
<proteinExistence type="inferred from homology"/>
<feature type="transmembrane region" description="Helical" evidence="8">
    <location>
        <begin position="235"/>
        <end position="254"/>
    </location>
</feature>
<reference evidence="10 11" key="1">
    <citation type="journal article" date="2020" name="ISME J.">
        <title>Uncovering the hidden diversity of litter-decomposition mechanisms in mushroom-forming fungi.</title>
        <authorList>
            <person name="Floudas D."/>
            <person name="Bentzer J."/>
            <person name="Ahren D."/>
            <person name="Johansson T."/>
            <person name="Persson P."/>
            <person name="Tunlid A."/>
        </authorList>
    </citation>
    <scope>NUCLEOTIDE SEQUENCE [LARGE SCALE GENOMIC DNA]</scope>
    <source>
        <strain evidence="10 11">CBS 291.85</strain>
    </source>
</reference>
<dbReference type="AlphaFoldDB" id="A0A8H5LR86"/>
<dbReference type="InterPro" id="IPR044851">
    <property type="entry name" value="Wax_synthase"/>
</dbReference>
<keyword evidence="7 8" id="KW-0472">Membrane</keyword>
<comment type="subcellular location">
    <subcellularLocation>
        <location evidence="1">Membrane</location>
        <topology evidence="1">Multi-pass membrane protein</topology>
    </subcellularLocation>
</comment>
<evidence type="ECO:0000256" key="5">
    <source>
        <dbReference type="ARBA" id="ARBA00022692"/>
    </source>
</evidence>
<evidence type="ECO:0000313" key="10">
    <source>
        <dbReference type="EMBL" id="KAF5367025.1"/>
    </source>
</evidence>
<keyword evidence="5 8" id="KW-0812">Transmembrane</keyword>
<dbReference type="OrthoDB" id="1077582at2759"/>
<evidence type="ECO:0000256" key="8">
    <source>
        <dbReference type="SAM" id="Phobius"/>
    </source>
</evidence>
<feature type="transmembrane region" description="Helical" evidence="8">
    <location>
        <begin position="266"/>
        <end position="288"/>
    </location>
</feature>
<evidence type="ECO:0000256" key="3">
    <source>
        <dbReference type="ARBA" id="ARBA00007282"/>
    </source>
</evidence>
<keyword evidence="6 8" id="KW-1133">Transmembrane helix</keyword>
<gene>
    <name evidence="10" type="ORF">D9758_004039</name>
</gene>
<dbReference type="EMBL" id="JAACJM010000020">
    <property type="protein sequence ID" value="KAF5367025.1"/>
    <property type="molecule type" value="Genomic_DNA"/>
</dbReference>
<evidence type="ECO:0000259" key="9">
    <source>
        <dbReference type="Pfam" id="PF13813"/>
    </source>
</evidence>
<dbReference type="Pfam" id="PF13813">
    <property type="entry name" value="MBOAT_2"/>
    <property type="match status" value="1"/>
</dbReference>
<dbReference type="GO" id="GO:0016020">
    <property type="term" value="C:membrane"/>
    <property type="evidence" value="ECO:0007669"/>
    <property type="project" value="UniProtKB-SubCell"/>
</dbReference>
<keyword evidence="4" id="KW-0808">Transferase</keyword>
<protein>
    <recommendedName>
        <fullName evidence="9">Wax synthase domain-containing protein</fullName>
    </recommendedName>
</protein>
<evidence type="ECO:0000256" key="1">
    <source>
        <dbReference type="ARBA" id="ARBA00004141"/>
    </source>
</evidence>
<dbReference type="GO" id="GO:0008374">
    <property type="term" value="F:O-acyltransferase activity"/>
    <property type="evidence" value="ECO:0007669"/>
    <property type="project" value="InterPro"/>
</dbReference>
<dbReference type="PANTHER" id="PTHR31595">
    <property type="entry name" value="LONG-CHAIN-ALCOHOL O-FATTY-ACYLTRANSFERASE 3-RELATED"/>
    <property type="match status" value="1"/>
</dbReference>
<evidence type="ECO:0000313" key="11">
    <source>
        <dbReference type="Proteomes" id="UP000559256"/>
    </source>
</evidence>
<sequence length="313" mass="35996">MLTLGMRCTVWAFAREPYRRLHDSASKDKSCERRSSVFLDALNLCFNTRGLGWNWSQDLFVFPENRPVRSVQAFTTHVAASAILHFILLDFLHYRVQAFSPGTFGLYNGTIFDPELPTLRRFVHAAHISWYSGVVIYSSMQAVYDLCTVVGILILRQSPQDWPPFFWQPWKSSSLSAFWKRWHQTFREFFVGLGGYPMWLLFGRVGGVLGTFTVSGILHLVGLWGMGRGINMWDVFGMVGFFVMMGFGILLEGLYKRITGKRVAGWLGRIWTLIWLEVWATFLVDAWARRGLISSQFFPDPYRPAYLVFGPLA</sequence>
<dbReference type="GO" id="GO:0006629">
    <property type="term" value="P:lipid metabolic process"/>
    <property type="evidence" value="ECO:0007669"/>
    <property type="project" value="InterPro"/>
</dbReference>
<comment type="pathway">
    <text evidence="2">Secondary metabolite biosynthesis.</text>
</comment>
<dbReference type="PANTHER" id="PTHR31595:SF57">
    <property type="entry name" value="OS04G0481900 PROTEIN"/>
    <property type="match status" value="1"/>
</dbReference>
<name>A0A8H5LR86_9AGAR</name>
<evidence type="ECO:0000256" key="7">
    <source>
        <dbReference type="ARBA" id="ARBA00023136"/>
    </source>
</evidence>
<dbReference type="InterPro" id="IPR032805">
    <property type="entry name" value="Wax_synthase_dom"/>
</dbReference>